<dbReference type="InterPro" id="IPR036396">
    <property type="entry name" value="Cyt_P450_sf"/>
</dbReference>
<dbReference type="AlphaFoldDB" id="A0A8H4VN46"/>
<dbReference type="PROSITE" id="PS00086">
    <property type="entry name" value="CYTOCHROME_P450"/>
    <property type="match status" value="1"/>
</dbReference>
<dbReference type="Proteomes" id="UP000521872">
    <property type="component" value="Unassembled WGS sequence"/>
</dbReference>
<dbReference type="PRINTS" id="PR00463">
    <property type="entry name" value="EP450I"/>
</dbReference>
<comment type="cofactor">
    <cofactor evidence="1 7">
        <name>heme</name>
        <dbReference type="ChEBI" id="CHEBI:30413"/>
    </cofactor>
</comment>
<keyword evidence="7 8" id="KW-0349">Heme</keyword>
<protein>
    <recommendedName>
        <fullName evidence="12">Cytochrome P450 monooxygenase</fullName>
    </recommendedName>
</protein>
<name>A0A8H4VN46_9AGAR</name>
<evidence type="ECO:0000256" key="1">
    <source>
        <dbReference type="ARBA" id="ARBA00001971"/>
    </source>
</evidence>
<reference evidence="10 11" key="1">
    <citation type="submission" date="2019-12" db="EMBL/GenBank/DDBJ databases">
        <authorList>
            <person name="Floudas D."/>
            <person name="Bentzer J."/>
            <person name="Ahren D."/>
            <person name="Johansson T."/>
            <person name="Persson P."/>
            <person name="Tunlid A."/>
        </authorList>
    </citation>
    <scope>NUCLEOTIDE SEQUENCE [LARGE SCALE GENOMIC DNA]</scope>
    <source>
        <strain evidence="10 11">CBS 102.39</strain>
    </source>
</reference>
<evidence type="ECO:0000256" key="8">
    <source>
        <dbReference type="RuleBase" id="RU000461"/>
    </source>
</evidence>
<dbReference type="InterPro" id="IPR017972">
    <property type="entry name" value="Cyt_P450_CS"/>
</dbReference>
<keyword evidence="9" id="KW-0812">Transmembrane</keyword>
<keyword evidence="9" id="KW-1133">Transmembrane helix</keyword>
<evidence type="ECO:0000313" key="11">
    <source>
        <dbReference type="Proteomes" id="UP000521872"/>
    </source>
</evidence>
<proteinExistence type="inferred from homology"/>
<keyword evidence="6 7" id="KW-0408">Iron</keyword>
<evidence type="ECO:0000256" key="4">
    <source>
        <dbReference type="ARBA" id="ARBA00022723"/>
    </source>
</evidence>
<evidence type="ECO:0000256" key="5">
    <source>
        <dbReference type="ARBA" id="ARBA00023002"/>
    </source>
</evidence>
<dbReference type="PRINTS" id="PR00385">
    <property type="entry name" value="P450"/>
</dbReference>
<keyword evidence="9" id="KW-0472">Membrane</keyword>
<evidence type="ECO:0000256" key="7">
    <source>
        <dbReference type="PIRSR" id="PIRSR602401-1"/>
    </source>
</evidence>
<dbReference type="InterPro" id="IPR002401">
    <property type="entry name" value="Cyt_P450_E_grp-I"/>
</dbReference>
<dbReference type="GO" id="GO:0005506">
    <property type="term" value="F:iron ion binding"/>
    <property type="evidence" value="ECO:0007669"/>
    <property type="project" value="InterPro"/>
</dbReference>
<evidence type="ECO:0008006" key="12">
    <source>
        <dbReference type="Google" id="ProtNLM"/>
    </source>
</evidence>
<dbReference type="GO" id="GO:0016705">
    <property type="term" value="F:oxidoreductase activity, acting on paired donors, with incorporation or reduction of molecular oxygen"/>
    <property type="evidence" value="ECO:0007669"/>
    <property type="project" value="InterPro"/>
</dbReference>
<dbReference type="InterPro" id="IPR001128">
    <property type="entry name" value="Cyt_P450"/>
</dbReference>
<dbReference type="GO" id="GO:0004497">
    <property type="term" value="F:monooxygenase activity"/>
    <property type="evidence" value="ECO:0007669"/>
    <property type="project" value="UniProtKB-KW"/>
</dbReference>
<organism evidence="10 11">
    <name type="scientific">Agrocybe pediades</name>
    <dbReference type="NCBI Taxonomy" id="84607"/>
    <lineage>
        <taxon>Eukaryota</taxon>
        <taxon>Fungi</taxon>
        <taxon>Dikarya</taxon>
        <taxon>Basidiomycota</taxon>
        <taxon>Agaricomycotina</taxon>
        <taxon>Agaricomycetes</taxon>
        <taxon>Agaricomycetidae</taxon>
        <taxon>Agaricales</taxon>
        <taxon>Agaricineae</taxon>
        <taxon>Strophariaceae</taxon>
        <taxon>Agrocybe</taxon>
    </lineage>
</organism>
<keyword evidence="8" id="KW-0503">Monooxygenase</keyword>
<keyword evidence="4 7" id="KW-0479">Metal-binding</keyword>
<dbReference type="InterPro" id="IPR050121">
    <property type="entry name" value="Cytochrome_P450_monoxygenase"/>
</dbReference>
<gene>
    <name evidence="10" type="ORF">D9613_011342</name>
</gene>
<accession>A0A8H4VN46</accession>
<feature type="binding site" description="axial binding residue" evidence="7">
    <location>
        <position position="458"/>
    </location>
    <ligand>
        <name>heme</name>
        <dbReference type="ChEBI" id="CHEBI:30413"/>
    </ligand>
    <ligandPart>
        <name>Fe</name>
        <dbReference type="ChEBI" id="CHEBI:18248"/>
    </ligandPart>
</feature>
<dbReference type="SUPFAM" id="SSF48264">
    <property type="entry name" value="Cytochrome P450"/>
    <property type="match status" value="1"/>
</dbReference>
<dbReference type="PANTHER" id="PTHR24305:SF157">
    <property type="entry name" value="N-ACETYLTRYPTOPHAN 6-HYDROXYLASE IVOC-RELATED"/>
    <property type="match status" value="1"/>
</dbReference>
<comment type="pathway">
    <text evidence="2">Secondary metabolite biosynthesis.</text>
</comment>
<keyword evidence="11" id="KW-1185">Reference proteome</keyword>
<dbReference type="CDD" id="cd11062">
    <property type="entry name" value="CYP58-like"/>
    <property type="match status" value="1"/>
</dbReference>
<evidence type="ECO:0000313" key="10">
    <source>
        <dbReference type="EMBL" id="KAF4616048.1"/>
    </source>
</evidence>
<dbReference type="PANTHER" id="PTHR24305">
    <property type="entry name" value="CYTOCHROME P450"/>
    <property type="match status" value="1"/>
</dbReference>
<dbReference type="GO" id="GO:0020037">
    <property type="term" value="F:heme binding"/>
    <property type="evidence" value="ECO:0007669"/>
    <property type="project" value="InterPro"/>
</dbReference>
<feature type="transmembrane region" description="Helical" evidence="9">
    <location>
        <begin position="6"/>
        <end position="25"/>
    </location>
</feature>
<comment type="similarity">
    <text evidence="3 8">Belongs to the cytochrome P450 family.</text>
</comment>
<evidence type="ECO:0000256" key="6">
    <source>
        <dbReference type="ARBA" id="ARBA00023004"/>
    </source>
</evidence>
<dbReference type="EMBL" id="JAACJL010000032">
    <property type="protein sequence ID" value="KAF4616048.1"/>
    <property type="molecule type" value="Genomic_DNA"/>
</dbReference>
<evidence type="ECO:0000256" key="3">
    <source>
        <dbReference type="ARBA" id="ARBA00010617"/>
    </source>
</evidence>
<dbReference type="Gene3D" id="1.10.630.10">
    <property type="entry name" value="Cytochrome P450"/>
    <property type="match status" value="1"/>
</dbReference>
<evidence type="ECO:0000256" key="2">
    <source>
        <dbReference type="ARBA" id="ARBA00005179"/>
    </source>
</evidence>
<comment type="caution">
    <text evidence="10">The sequence shown here is derived from an EMBL/GenBank/DDBJ whole genome shotgun (WGS) entry which is preliminary data.</text>
</comment>
<keyword evidence="5 8" id="KW-0560">Oxidoreductase</keyword>
<sequence>MALHPQLHLLLPVALPLFLVARIFYRIWWHPLSHIPGPTLAACSKLYRAYYDIIRDGEWSAHLHRLHAEYGPVVRVGPNELHFSNPDAYNDIYGLANSFTKEPALYRSFGTSGSVFGQLDPHTSQKRRLALGPLFSRRAILKLEKAVLQKHVNLLIGHLATYEEKKVAADLHYAIRSLTLDIITSYCFGSCFSATEYPGFQHPVSTSLEATIYLCWWFKHMPILRTIADTVPEWIVRAVWPATRGFYDQSDHLGAQIDAILEDPAILRQSEHDTMYTYFLENLTDKKGLPGAGGKPLQTMTKKEKQETRHWLLHEGLNLRFAGSETVGNACTTGTFFLLRDEARKKRLVDELLAAWPDVEKPMGYEDFEKLPYLTAVIKESLRLSWGTATPLPRVIGSTGGIVDGVPLPPGTIVAMGNTIVNTNPNVFPDPMTFSPERWLEPDMDKYLVAFSKGPRACLGVNLAWCEMYLIMANLFRKLDLTDDGESSLDDLRYREYFIPLYRGHHMHAFVKKRE</sequence>
<evidence type="ECO:0000256" key="9">
    <source>
        <dbReference type="SAM" id="Phobius"/>
    </source>
</evidence>
<dbReference type="Pfam" id="PF00067">
    <property type="entry name" value="p450"/>
    <property type="match status" value="1"/>
</dbReference>